<dbReference type="EMBL" id="JAPTGD010000002">
    <property type="protein sequence ID" value="MDU9694047.1"/>
    <property type="molecule type" value="Genomic_DNA"/>
</dbReference>
<accession>A0AAX6NE37</accession>
<dbReference type="RefSeq" id="WP_316911263.1">
    <property type="nucleotide sequence ID" value="NZ_JAPTGD010000002.1"/>
</dbReference>
<proteinExistence type="predicted"/>
<organism evidence="1 2">
    <name type="scientific">Priestia aryabhattai</name>
    <name type="common">Bacillus aryabhattai</name>
    <dbReference type="NCBI Taxonomy" id="412384"/>
    <lineage>
        <taxon>Bacteria</taxon>
        <taxon>Bacillati</taxon>
        <taxon>Bacillota</taxon>
        <taxon>Bacilli</taxon>
        <taxon>Bacillales</taxon>
        <taxon>Bacillaceae</taxon>
        <taxon>Priestia</taxon>
    </lineage>
</organism>
<sequence length="136" mass="15938">MREILIKKIYEQGYPDEKTAPLVSLEEFFEGNKDEDSIGCNLMEHPGINNFYKVLLQIRNKPNVQDVFVEIMEVEEDDYWPFSERVYILASASFDEIKNWVSILEPSEVEEGYMFGKPPIAPDLQSNHKVFGVWWD</sequence>
<dbReference type="AlphaFoldDB" id="A0AAX6NE37"/>
<name>A0AAX6NE37_PRIAR</name>
<gene>
    <name evidence="1" type="ORF">O0Q50_22965</name>
</gene>
<reference evidence="1" key="2">
    <citation type="submission" date="2022-12" db="EMBL/GenBank/DDBJ databases">
        <authorList>
            <person name="Dechsakulwatana C."/>
            <person name="Rungsihiranrut A."/>
            <person name="Muangchinda C."/>
            <person name="Ningthoujam R."/>
            <person name="Klankeo P."/>
            <person name="Pinyakong O."/>
        </authorList>
    </citation>
    <scope>NUCLEOTIDE SEQUENCE</scope>
    <source>
        <strain evidence="1">TL01-2</strain>
    </source>
</reference>
<evidence type="ECO:0000313" key="1">
    <source>
        <dbReference type="EMBL" id="MDU9694047.1"/>
    </source>
</evidence>
<reference evidence="1" key="1">
    <citation type="journal article" date="2022" name="J Environ Chem Eng">
        <title>Biodegradation of petroleum oil using a constructed nonpathogenic and heavy metal-tolerant bacterial consortium isolated from marine sponges.</title>
        <authorList>
            <person name="Dechsakulwatana C."/>
            <person name="Rungsihiranrut A."/>
            <person name="Muangchinda C."/>
            <person name="Ningthoujam R."/>
            <person name="Klankeo P."/>
            <person name="Pinyakong O."/>
        </authorList>
    </citation>
    <scope>NUCLEOTIDE SEQUENCE</scope>
    <source>
        <strain evidence="1">TL01-2</strain>
    </source>
</reference>
<evidence type="ECO:0000313" key="2">
    <source>
        <dbReference type="Proteomes" id="UP001269400"/>
    </source>
</evidence>
<dbReference type="Proteomes" id="UP001269400">
    <property type="component" value="Unassembled WGS sequence"/>
</dbReference>
<protein>
    <submittedName>
        <fullName evidence="1">Uncharacterized protein</fullName>
    </submittedName>
</protein>
<comment type="caution">
    <text evidence="1">The sequence shown here is derived from an EMBL/GenBank/DDBJ whole genome shotgun (WGS) entry which is preliminary data.</text>
</comment>